<dbReference type="InterPro" id="IPR002594">
    <property type="entry name" value="GH12"/>
</dbReference>
<dbReference type="EMBL" id="KB706191">
    <property type="protein sequence ID" value="EMR68704.1"/>
    <property type="molecule type" value="Genomic_DNA"/>
</dbReference>
<dbReference type="Gene3D" id="2.60.120.180">
    <property type="match status" value="1"/>
</dbReference>
<comment type="similarity">
    <text evidence="1 2">Belongs to the glycosyl hydrolase 12 (cellulase H) family.</text>
</comment>
<evidence type="ECO:0000256" key="1">
    <source>
        <dbReference type="ARBA" id="ARBA00005519"/>
    </source>
</evidence>
<dbReference type="PANTHER" id="PTHR34002:SF9">
    <property type="entry name" value="XYLOGLUCAN-SPECIFIC ENDO-BETA-1,4-GLUCANASE A"/>
    <property type="match status" value="1"/>
</dbReference>
<dbReference type="GO" id="GO:0008810">
    <property type="term" value="F:cellulase activity"/>
    <property type="evidence" value="ECO:0007669"/>
    <property type="project" value="InterPro"/>
</dbReference>
<keyword evidence="2" id="KW-0624">Polysaccharide degradation</keyword>
<keyword evidence="4" id="KW-0732">Signal</keyword>
<dbReference type="STRING" id="1287681.M7SQH6"/>
<feature type="chain" id="PRO_5004084865" evidence="4">
    <location>
        <begin position="19"/>
        <end position="362"/>
    </location>
</feature>
<dbReference type="Pfam" id="PF01670">
    <property type="entry name" value="Glyco_hydro_12"/>
    <property type="match status" value="1"/>
</dbReference>
<keyword evidence="2" id="KW-0119">Carbohydrate metabolism</keyword>
<feature type="region of interest" description="Disordered" evidence="3">
    <location>
        <begin position="135"/>
        <end position="157"/>
    </location>
</feature>
<keyword evidence="6" id="KW-1185">Reference proteome</keyword>
<organism evidence="5 6">
    <name type="scientific">Eutypa lata (strain UCR-EL1)</name>
    <name type="common">Grapevine dieback disease fungus</name>
    <name type="synonym">Eutypa armeniacae</name>
    <dbReference type="NCBI Taxonomy" id="1287681"/>
    <lineage>
        <taxon>Eukaryota</taxon>
        <taxon>Fungi</taxon>
        <taxon>Dikarya</taxon>
        <taxon>Ascomycota</taxon>
        <taxon>Pezizomycotina</taxon>
        <taxon>Sordariomycetes</taxon>
        <taxon>Xylariomycetidae</taxon>
        <taxon>Xylariales</taxon>
        <taxon>Diatrypaceae</taxon>
        <taxon>Eutypa</taxon>
    </lineage>
</organism>
<evidence type="ECO:0000256" key="3">
    <source>
        <dbReference type="SAM" id="MobiDB-lite"/>
    </source>
</evidence>
<feature type="signal peptide" evidence="4">
    <location>
        <begin position="1"/>
        <end position="18"/>
    </location>
</feature>
<dbReference type="eggNOG" id="ENOG502QWKP">
    <property type="taxonomic scope" value="Eukaryota"/>
</dbReference>
<protein>
    <submittedName>
        <fullName evidence="5">Putative family 12 glycoside hydrolase protein</fullName>
    </submittedName>
</protein>
<dbReference type="PANTHER" id="PTHR34002">
    <property type="entry name" value="BLR1656 PROTEIN"/>
    <property type="match status" value="1"/>
</dbReference>
<dbReference type="InterPro" id="IPR013320">
    <property type="entry name" value="ConA-like_dom_sf"/>
</dbReference>
<dbReference type="AlphaFoldDB" id="M7SQH6"/>
<dbReference type="KEGG" id="ela:UCREL1_4278"/>
<name>M7SQH6_EUTLA</name>
<accession>M7SQH6</accession>
<evidence type="ECO:0000256" key="4">
    <source>
        <dbReference type="SAM" id="SignalP"/>
    </source>
</evidence>
<proteinExistence type="inferred from homology"/>
<evidence type="ECO:0000256" key="2">
    <source>
        <dbReference type="RuleBase" id="RU361163"/>
    </source>
</evidence>
<dbReference type="Proteomes" id="UP000012174">
    <property type="component" value="Unassembled WGS sequence"/>
</dbReference>
<gene>
    <name evidence="5" type="ORF">UCREL1_4278</name>
</gene>
<dbReference type="OrthoDB" id="89349at2759"/>
<dbReference type="GO" id="GO:0000272">
    <property type="term" value="P:polysaccharide catabolic process"/>
    <property type="evidence" value="ECO:0007669"/>
    <property type="project" value="UniProtKB-KW"/>
</dbReference>
<evidence type="ECO:0000313" key="5">
    <source>
        <dbReference type="EMBL" id="EMR68704.1"/>
    </source>
</evidence>
<sequence length="362" mass="39561">MLVLTFLLCTLNPLVAHALPNAKEGTASCKVKTATVTHTVFLDPTTHGLHQPDRNDLFVSGFEPSKQANGIGAGATVIRVANGALRCDVNCRLEHQDSDVNREQEASILHIHHRRVQQHHLYLHIHTGILLSRIPQRPNERRDGDSVEPGGDVDMSGQQCTNYEEVVETSGGTQQMVRYESVTDIEQVDDTEDVCKGYSNVGIGENLRKPFRDVKAIPAYFQWERTISTAFKGANVFDIITSPTSGDGSSTASSEFMLWISIWGGQVPIGYSRGPVATFDLYGTSFDLYEGENPGSGVTVRSALPTSSFDGVFEGDLRDWLQVMADRGYVADGDYVNVGNAGTEVFYGSSEMKAVVAIEIQV</sequence>
<dbReference type="InterPro" id="IPR013319">
    <property type="entry name" value="GH11/12"/>
</dbReference>
<keyword evidence="2" id="KW-0326">Glycosidase</keyword>
<dbReference type="HOGENOM" id="CLU_765110_0_0_1"/>
<reference evidence="6" key="1">
    <citation type="journal article" date="2013" name="Genome Announc.">
        <title>Draft genome sequence of the grapevine dieback fungus Eutypa lata UCR-EL1.</title>
        <authorList>
            <person name="Blanco-Ulate B."/>
            <person name="Rolshausen P.E."/>
            <person name="Cantu D."/>
        </authorList>
    </citation>
    <scope>NUCLEOTIDE SEQUENCE [LARGE SCALE GENOMIC DNA]</scope>
    <source>
        <strain evidence="6">UCR-EL1</strain>
    </source>
</reference>
<dbReference type="SUPFAM" id="SSF49899">
    <property type="entry name" value="Concanavalin A-like lectins/glucanases"/>
    <property type="match status" value="1"/>
</dbReference>
<evidence type="ECO:0000313" key="6">
    <source>
        <dbReference type="Proteomes" id="UP000012174"/>
    </source>
</evidence>
<keyword evidence="2 5" id="KW-0378">Hydrolase</keyword>